<evidence type="ECO:0000256" key="6">
    <source>
        <dbReference type="SAM" id="MobiDB-lite"/>
    </source>
</evidence>
<feature type="compositionally biased region" description="Acidic residues" evidence="6">
    <location>
        <begin position="1417"/>
        <end position="1428"/>
    </location>
</feature>
<dbReference type="Proteomes" id="UP001153620">
    <property type="component" value="Chromosome 1"/>
</dbReference>
<keyword evidence="8" id="KW-1185">Reference proteome</keyword>
<dbReference type="InterPro" id="IPR029448">
    <property type="entry name" value="FANCD2"/>
</dbReference>
<dbReference type="Pfam" id="PF14631">
    <property type="entry name" value="FancD2"/>
    <property type="match status" value="1"/>
</dbReference>
<dbReference type="EMBL" id="OU895877">
    <property type="protein sequence ID" value="CAG9800212.1"/>
    <property type="molecule type" value="Genomic_DNA"/>
</dbReference>
<feature type="region of interest" description="Disordered" evidence="6">
    <location>
        <begin position="1384"/>
        <end position="1451"/>
    </location>
</feature>
<evidence type="ECO:0000256" key="1">
    <source>
        <dbReference type="ARBA" id="ARBA00004123"/>
    </source>
</evidence>
<dbReference type="GO" id="GO:0070182">
    <property type="term" value="F:DNA polymerase binding"/>
    <property type="evidence" value="ECO:0007669"/>
    <property type="project" value="TreeGrafter"/>
</dbReference>
<reference evidence="7" key="2">
    <citation type="submission" date="2022-10" db="EMBL/GenBank/DDBJ databases">
        <authorList>
            <consortium name="ENA_rothamsted_submissions"/>
            <consortium name="culmorum"/>
            <person name="King R."/>
        </authorList>
    </citation>
    <scope>NUCLEOTIDE SEQUENCE</scope>
</reference>
<dbReference type="PANTHER" id="PTHR32086:SF0">
    <property type="entry name" value="FANCONI ANEMIA GROUP D2 PROTEIN"/>
    <property type="match status" value="1"/>
</dbReference>
<dbReference type="GO" id="GO:0005634">
    <property type="term" value="C:nucleus"/>
    <property type="evidence" value="ECO:0007669"/>
    <property type="project" value="UniProtKB-SubCell"/>
</dbReference>
<proteinExistence type="inferred from homology"/>
<evidence type="ECO:0000256" key="4">
    <source>
        <dbReference type="ARBA" id="ARBA00023242"/>
    </source>
</evidence>
<sequence>MYRRRIEKKFLTTAASANASRPVPVYQSQQKTQNEVNEKENEDEVIQSSQQNEDESRTQSRFKSQRAILVQSTQQELRKGKGYLEVTLLNCRMEFTEMGCELIDGKDDPLSFTRRFRTFMSSKKDAAQSKDDYLKEFKKDFVLTDNLKKDKCIHLMRGIFIKDGEQKYQTQTTLIMCLLAIDCFKNELPKILIIRLKEYVIEKGDDADKIIIGLVLMQFKFSEQFLDDETYDFMFEELFEILSHCKKFECRDVIVQHFRELSLPKQEEAARRLYIMYETNKTELLKFIDTFCDMTLDTSLAEQVFIVIQQYIEKDCSVQHYPAMLKYSQFYASSNIEIVDMLRERIKWESCTKDIIDEMFKLIDKSIKRDNSKLIESWLTVISEVRNNEELRLIDFIILISIADTNTEAHQRNVKKILLDQISKGLFPENHLKKSFKVFSKIIVENSQTLLEMLDGFQKTRENQQMYNFLATCYKLIFRYSNEVKPIIGSLVNFLCEKKAALPFSSASEFKVTILNIFNDIKNDKVTSAGSLLINYKLLLRVLDLWKTELSFNEHRLYVEFLCSLVYKIDYSKGFKKVQLTSLNESKDALRDHLNMLVVKHINNPDERIKQLGIIGAVKIVSALVVDTLCESEFTENQTINIDDMPRGPVKDAADLVDLMMSAANEDQEILSMLFDELSFEFKPTQNESMINQMFLGWLGAITLTKLEDLVTISVDLDLPEYDGIKLDNKFEIIDEQYEKSELGIKLGVLVFEKSKDIIIVPSLFKLTRCINLQRFGNVDFMAGLVSMPLSLPEKFGSEDDFLVDDPELAKLQLDLYFHTCNWLREIIGGFLQSSDDIFVKQVMKKRLMQLIMIEKQLDNLLQNAPPNYLPPFLNFLQNEHKKKMFEGLSKNKEKKASTKPPPAKKGKKKKNETIIQDIEAPEGHKNVNLIKSSQFCREMDNDVALLLNEEFKLSMSQSDDTDFTLTELIYLLDDVYDKFMAIFKAHKVDAKGFTDEIKNIRDIKAHIMPYLVRIFRNINKEIGNVSSNSMESDDDDEAALFTAEGILIKKSFHMILKIFDILFSSKKLKLDDNSEVLTDMLKQLIENSTSHFRSQELLCTAIIEQFMDYEKNAKDIGGAVALIDFMTTINSFKKDRMNSVKICELSERLLRTRWKNSSRQLEHGSALNSCIEKLLKIYVKKATDLESIEKLVENIEEITNKNELVANKVFPCITKANLIYMLRIYIQRYSEIINSTKSANMTFEFWKTCTKLEEKFLSIVKWIKSMVAFNLFLKNFIVYLKKLNSDGMNILNEAARKDTQRFVQLVKDIQKIRRNAHGVACELKHRKNNSISAILPTARQQFETFYHAAGKIAKQANITNDHLSVGTLRNFDVDGEDIFSQNTTAINTQNGSIMEQSDNEDGEAEKSDVDMTPDLSDIETSEDSDDETGNKKKRSKKDMQSSMRSRSTIL</sequence>
<accession>A0A9N9WP11</accession>
<evidence type="ECO:0000313" key="8">
    <source>
        <dbReference type="Proteomes" id="UP001153620"/>
    </source>
</evidence>
<evidence type="ECO:0000313" key="7">
    <source>
        <dbReference type="EMBL" id="CAG9800212.1"/>
    </source>
</evidence>
<keyword evidence="4" id="KW-0539">Nucleus</keyword>
<feature type="compositionally biased region" description="Polar residues" evidence="6">
    <location>
        <begin position="1384"/>
        <end position="1397"/>
    </location>
</feature>
<name>A0A9N9WP11_9DIPT</name>
<dbReference type="GO" id="GO:0007129">
    <property type="term" value="P:homologous chromosome pairing at meiosis"/>
    <property type="evidence" value="ECO:0007669"/>
    <property type="project" value="TreeGrafter"/>
</dbReference>
<dbReference type="GO" id="GO:0036297">
    <property type="term" value="P:interstrand cross-link repair"/>
    <property type="evidence" value="ECO:0007669"/>
    <property type="project" value="TreeGrafter"/>
</dbReference>
<dbReference type="GO" id="GO:0000793">
    <property type="term" value="C:condensed chromosome"/>
    <property type="evidence" value="ECO:0007669"/>
    <property type="project" value="TreeGrafter"/>
</dbReference>
<organism evidence="7 8">
    <name type="scientific">Chironomus riparius</name>
    <dbReference type="NCBI Taxonomy" id="315576"/>
    <lineage>
        <taxon>Eukaryota</taxon>
        <taxon>Metazoa</taxon>
        <taxon>Ecdysozoa</taxon>
        <taxon>Arthropoda</taxon>
        <taxon>Hexapoda</taxon>
        <taxon>Insecta</taxon>
        <taxon>Pterygota</taxon>
        <taxon>Neoptera</taxon>
        <taxon>Endopterygota</taxon>
        <taxon>Diptera</taxon>
        <taxon>Nematocera</taxon>
        <taxon>Chironomoidea</taxon>
        <taxon>Chironomidae</taxon>
        <taxon>Chironominae</taxon>
        <taxon>Chironomus</taxon>
    </lineage>
</organism>
<dbReference type="GO" id="GO:1990918">
    <property type="term" value="P:double-strand break repair involved in meiotic recombination"/>
    <property type="evidence" value="ECO:0007669"/>
    <property type="project" value="TreeGrafter"/>
</dbReference>
<feature type="region of interest" description="Disordered" evidence="6">
    <location>
        <begin position="17"/>
        <end position="63"/>
    </location>
</feature>
<protein>
    <recommendedName>
        <fullName evidence="9">Fanconi anemia group D2 protein</fullName>
    </recommendedName>
</protein>
<dbReference type="OrthoDB" id="27031at2759"/>
<evidence type="ECO:0000256" key="3">
    <source>
        <dbReference type="ARBA" id="ARBA00022843"/>
    </source>
</evidence>
<gene>
    <name evidence="7" type="ORF">CHIRRI_LOCUS3162</name>
</gene>
<keyword evidence="2" id="KW-1017">Isopeptide bond</keyword>
<comment type="subcellular location">
    <subcellularLocation>
        <location evidence="1">Nucleus</location>
    </subcellularLocation>
</comment>
<dbReference type="PANTHER" id="PTHR32086">
    <property type="entry name" value="FANCONI ANEMIA GROUP D2 PROTEIN"/>
    <property type="match status" value="1"/>
</dbReference>
<feature type="compositionally biased region" description="Polar residues" evidence="6">
    <location>
        <begin position="1441"/>
        <end position="1451"/>
    </location>
</feature>
<evidence type="ECO:0000256" key="2">
    <source>
        <dbReference type="ARBA" id="ARBA00022499"/>
    </source>
</evidence>
<evidence type="ECO:0008006" key="9">
    <source>
        <dbReference type="Google" id="ProtNLM"/>
    </source>
</evidence>
<comment type="similarity">
    <text evidence="5">Belongs to the Fanconi anemia protein FANCD2 family.</text>
</comment>
<evidence type="ECO:0000256" key="5">
    <source>
        <dbReference type="ARBA" id="ARBA00093456"/>
    </source>
</evidence>
<feature type="region of interest" description="Disordered" evidence="6">
    <location>
        <begin position="888"/>
        <end position="912"/>
    </location>
</feature>
<dbReference type="GO" id="GO:0031573">
    <property type="term" value="P:mitotic intra-S DNA damage checkpoint signaling"/>
    <property type="evidence" value="ECO:0007669"/>
    <property type="project" value="TreeGrafter"/>
</dbReference>
<reference evidence="7" key="1">
    <citation type="submission" date="2022-01" db="EMBL/GenBank/DDBJ databases">
        <authorList>
            <person name="King R."/>
        </authorList>
    </citation>
    <scope>NUCLEOTIDE SEQUENCE</scope>
</reference>
<keyword evidence="3" id="KW-0832">Ubl conjugation</keyword>